<comment type="caution">
    <text evidence="2">The sequence shown here is derived from an EMBL/GenBank/DDBJ whole genome shotgun (WGS) entry which is preliminary data.</text>
</comment>
<evidence type="ECO:0000256" key="1">
    <source>
        <dbReference type="SAM" id="MobiDB-lite"/>
    </source>
</evidence>
<dbReference type="Proteomes" id="UP000734854">
    <property type="component" value="Unassembled WGS sequence"/>
</dbReference>
<organism evidence="2 3">
    <name type="scientific">Zingiber officinale</name>
    <name type="common">Ginger</name>
    <name type="synonym">Amomum zingiber</name>
    <dbReference type="NCBI Taxonomy" id="94328"/>
    <lineage>
        <taxon>Eukaryota</taxon>
        <taxon>Viridiplantae</taxon>
        <taxon>Streptophyta</taxon>
        <taxon>Embryophyta</taxon>
        <taxon>Tracheophyta</taxon>
        <taxon>Spermatophyta</taxon>
        <taxon>Magnoliopsida</taxon>
        <taxon>Liliopsida</taxon>
        <taxon>Zingiberales</taxon>
        <taxon>Zingiberaceae</taxon>
        <taxon>Zingiber</taxon>
    </lineage>
</organism>
<reference evidence="2 3" key="1">
    <citation type="submission" date="2020-08" db="EMBL/GenBank/DDBJ databases">
        <title>Plant Genome Project.</title>
        <authorList>
            <person name="Zhang R.-G."/>
        </authorList>
    </citation>
    <scope>NUCLEOTIDE SEQUENCE [LARGE SCALE GENOMIC DNA]</scope>
    <source>
        <tissue evidence="2">Rhizome</tissue>
    </source>
</reference>
<evidence type="ECO:0000313" key="2">
    <source>
        <dbReference type="EMBL" id="KAG6498507.1"/>
    </source>
</evidence>
<dbReference type="EMBL" id="JACMSC010000012">
    <property type="protein sequence ID" value="KAG6498507.1"/>
    <property type="molecule type" value="Genomic_DNA"/>
</dbReference>
<keyword evidence="3" id="KW-1185">Reference proteome</keyword>
<gene>
    <name evidence="2" type="ORF">ZIOFF_046422</name>
</gene>
<proteinExistence type="predicted"/>
<dbReference type="Gene3D" id="1.10.3210.10">
    <property type="entry name" value="Hypothetical protein af1432"/>
    <property type="match status" value="1"/>
</dbReference>
<feature type="compositionally biased region" description="Low complexity" evidence="1">
    <location>
        <begin position="192"/>
        <end position="207"/>
    </location>
</feature>
<dbReference type="AlphaFoldDB" id="A0A8J5KZA4"/>
<accession>A0A8J5KZA4</accession>
<protein>
    <submittedName>
        <fullName evidence="2">Uncharacterized protein</fullName>
    </submittedName>
</protein>
<feature type="region of interest" description="Disordered" evidence="1">
    <location>
        <begin position="192"/>
        <end position="212"/>
    </location>
</feature>
<sequence>MRSPRIQSYASEDGGEAETTSYHQLKRGWKAIDLSLSNEPGLAPSSPDLYLGFRFRSPLDSAISFSRSRSVGAWFSDRRGRCRRVKSRVFISDPDVPAGAIHASPPAGAAIYGFANFHLNSRTASFSAHVSSSAPRPIGGGLSRIFSSSAATRHVGGDDLRCDRPDELGSSYSYSSSPFKCGDHSPTSVFHGPCSGSGSSRSPPRMRNPIGSDWRTGKDGFFKRFVRNAVSPCLDYDSPSFSGSHFCIEEWPFGFDDSEKAHRGQMRASGDPYLQHCVETAALRTDWG</sequence>
<evidence type="ECO:0000313" key="3">
    <source>
        <dbReference type="Proteomes" id="UP000734854"/>
    </source>
</evidence>
<name>A0A8J5KZA4_ZINOF</name>